<dbReference type="GO" id="GO:0009279">
    <property type="term" value="C:cell outer membrane"/>
    <property type="evidence" value="ECO:0007669"/>
    <property type="project" value="UniProtKB-SubCell"/>
</dbReference>
<dbReference type="GO" id="GO:0044718">
    <property type="term" value="P:siderophore transmembrane transport"/>
    <property type="evidence" value="ECO:0007669"/>
    <property type="project" value="TreeGrafter"/>
</dbReference>
<keyword evidence="16" id="KW-1185">Reference proteome</keyword>
<evidence type="ECO:0000256" key="6">
    <source>
        <dbReference type="ARBA" id="ARBA00022729"/>
    </source>
</evidence>
<dbReference type="OrthoDB" id="6046653at2"/>
<evidence type="ECO:0000256" key="11">
    <source>
        <dbReference type="PROSITE-ProRule" id="PRU10144"/>
    </source>
</evidence>
<dbReference type="InterPro" id="IPR000531">
    <property type="entry name" value="Beta-barrel_TonB"/>
</dbReference>
<comment type="caution">
    <text evidence="15">The sequence shown here is derived from an EMBL/GenBank/DDBJ whole genome shotgun (WGS) entry which is preliminary data.</text>
</comment>
<dbReference type="PANTHER" id="PTHR30069:SF41">
    <property type="entry name" value="HEME_HEMOPEXIN UTILIZATION PROTEIN C"/>
    <property type="match status" value="1"/>
</dbReference>
<dbReference type="GO" id="GO:0015344">
    <property type="term" value="F:siderophore uptake transmembrane transporter activity"/>
    <property type="evidence" value="ECO:0007669"/>
    <property type="project" value="TreeGrafter"/>
</dbReference>
<evidence type="ECO:0000256" key="10">
    <source>
        <dbReference type="PROSITE-ProRule" id="PRU01360"/>
    </source>
</evidence>
<dbReference type="InterPro" id="IPR037066">
    <property type="entry name" value="Plug_dom_sf"/>
</dbReference>
<dbReference type="AlphaFoldDB" id="A0A2D0L646"/>
<accession>A0A2D0L646</accession>
<reference evidence="15 16" key="1">
    <citation type="journal article" date="2017" name="Nat. Microbiol.">
        <title>Natural product diversity associated with the nematode symbionts Photorhabdus and Xenorhabdus.</title>
        <authorList>
            <person name="Tobias N.J."/>
            <person name="Wolff H."/>
            <person name="Djahanschiri B."/>
            <person name="Grundmann F."/>
            <person name="Kronenwerth M."/>
            <person name="Shi Y.M."/>
            <person name="Simonyi S."/>
            <person name="Grun P."/>
            <person name="Shapiro-Ilan D."/>
            <person name="Pidot S.J."/>
            <person name="Stinear T.P."/>
            <person name="Ebersberger I."/>
            <person name="Bode H.B."/>
        </authorList>
    </citation>
    <scope>NUCLEOTIDE SEQUENCE [LARGE SCALE GENOMIC DNA]</scope>
    <source>
        <strain evidence="15 16">DSM 17907</strain>
    </source>
</reference>
<proteinExistence type="inferred from homology"/>
<feature type="domain" description="TonB-dependent receptor-like beta-barrel" evidence="13">
    <location>
        <begin position="318"/>
        <end position="734"/>
    </location>
</feature>
<dbReference type="SUPFAM" id="SSF56935">
    <property type="entry name" value="Porins"/>
    <property type="match status" value="1"/>
</dbReference>
<keyword evidence="5 10" id="KW-0812">Transmembrane</keyword>
<comment type="subcellular location">
    <subcellularLocation>
        <location evidence="1 10">Cell outer membrane</location>
        <topology evidence="1 10">Multi-pass membrane protein</topology>
    </subcellularLocation>
</comment>
<dbReference type="Gene3D" id="2.40.170.20">
    <property type="entry name" value="TonB-dependent receptor, beta-barrel domain"/>
    <property type="match status" value="1"/>
</dbReference>
<evidence type="ECO:0000259" key="14">
    <source>
        <dbReference type="Pfam" id="PF07715"/>
    </source>
</evidence>
<keyword evidence="4 10" id="KW-1134">Transmembrane beta strand</keyword>
<keyword evidence="9 10" id="KW-0998">Cell outer membrane</keyword>
<dbReference type="Pfam" id="PF07715">
    <property type="entry name" value="Plug"/>
    <property type="match status" value="1"/>
</dbReference>
<feature type="domain" description="TonB-dependent receptor plug" evidence="14">
    <location>
        <begin position="62"/>
        <end position="160"/>
    </location>
</feature>
<evidence type="ECO:0000256" key="9">
    <source>
        <dbReference type="ARBA" id="ARBA00023237"/>
    </source>
</evidence>
<dbReference type="PANTHER" id="PTHR30069">
    <property type="entry name" value="TONB-DEPENDENT OUTER MEMBRANE RECEPTOR"/>
    <property type="match status" value="1"/>
</dbReference>
<dbReference type="Pfam" id="PF00593">
    <property type="entry name" value="TonB_dep_Rec_b-barrel"/>
    <property type="match status" value="1"/>
</dbReference>
<evidence type="ECO:0000256" key="3">
    <source>
        <dbReference type="ARBA" id="ARBA00022448"/>
    </source>
</evidence>
<dbReference type="InterPro" id="IPR010917">
    <property type="entry name" value="TonB_rcpt_CS"/>
</dbReference>
<keyword evidence="6" id="KW-0732">Signal</keyword>
<dbReference type="Proteomes" id="UP000221101">
    <property type="component" value="Unassembled WGS sequence"/>
</dbReference>
<evidence type="ECO:0000259" key="13">
    <source>
        <dbReference type="Pfam" id="PF00593"/>
    </source>
</evidence>
<evidence type="ECO:0000256" key="2">
    <source>
        <dbReference type="ARBA" id="ARBA00009810"/>
    </source>
</evidence>
<feature type="short sequence motif" description="TonB C-terminal box" evidence="11">
    <location>
        <begin position="746"/>
        <end position="763"/>
    </location>
</feature>
<evidence type="ECO:0000313" key="15">
    <source>
        <dbReference type="EMBL" id="PHM71140.1"/>
    </source>
</evidence>
<dbReference type="Gene3D" id="2.170.130.10">
    <property type="entry name" value="TonB-dependent receptor, plug domain"/>
    <property type="match status" value="1"/>
</dbReference>
<dbReference type="InterPro" id="IPR039426">
    <property type="entry name" value="TonB-dep_rcpt-like"/>
</dbReference>
<keyword evidence="3 10" id="KW-0813">Transport</keyword>
<name>A0A2D0L646_9GAMM</name>
<evidence type="ECO:0000256" key="5">
    <source>
        <dbReference type="ARBA" id="ARBA00022692"/>
    </source>
</evidence>
<comment type="similarity">
    <text evidence="2 10 12">Belongs to the TonB-dependent receptor family.</text>
</comment>
<evidence type="ECO:0000256" key="12">
    <source>
        <dbReference type="RuleBase" id="RU003357"/>
    </source>
</evidence>
<dbReference type="InterPro" id="IPR036942">
    <property type="entry name" value="Beta-barrel_TonB_sf"/>
</dbReference>
<sequence length="763" mass="85205">MIIVIIINNFSHFMNNPHFFITLFAVSPLYSFAANELTPDHSNDTIYVHSSLDLKKSNEILLNSQELNKQIIINPADIFKSTSGVLSGESRSSGAIDVNIRGLQGQGRIATSVDDTINQTALYRGYQGVSNRTYIDPDFIGEVGIKKGFYGGSGMTGIGGTVNMKTITPADILIPGENFGIRLKGSILSNHSNYNNYTWNDEPSPIKENLFNGKNNTRSMVIAYADENLELLAGISKRIRGNYHSGKKGFGATNDKLPGYLCPDEYYDDNDEIAPCPVTTNTVQDAGYTIYPKGAAVPNTSENTNSYLLKASAWINDEHRVSAVYSLYDSTFGETYVADTTTIDKGTTVSVSQGPNAYVRLARYKLGYDWKSSNPLIDFNVSLWHLNLKDRPKTSQNTLGDEKKSDTWGVNLSNNLEFDIYHRPTSVLLGGSYLTEKTGPAKGFWSQNPHQREGTRQEYRIFVNGKYELTDQINLLSSLEHKGYSLKDTGDTPSIPKDATAYGYSFGVEYRPIKQIMLYSRYSQSPRFPSLVEGTNGFFMKADNNLQHETMKNIEIGSSFGFENLLADDELKLGIGYFNSNIDNYISRSWQWNKFSMHIDNINKAKFEGIELETSYKIKDFTVKASANYYINIEFCKKEMGCVNENLPSDYATNHIPPKKSYSLDVNQGFFNNKLSIGGRISYFDKRAIPTAGVARGSAPLLAPVDYKPATIVDLRSSLIISKNIIADFTVDNVFDRYYIQPINVGYIPSPGRTFRLGLTATF</sequence>
<evidence type="ECO:0000256" key="1">
    <source>
        <dbReference type="ARBA" id="ARBA00004571"/>
    </source>
</evidence>
<organism evidence="15 16">
    <name type="scientific">Xenorhabdus kozodoii</name>
    <dbReference type="NCBI Taxonomy" id="351676"/>
    <lineage>
        <taxon>Bacteria</taxon>
        <taxon>Pseudomonadati</taxon>
        <taxon>Pseudomonadota</taxon>
        <taxon>Gammaproteobacteria</taxon>
        <taxon>Enterobacterales</taxon>
        <taxon>Morganellaceae</taxon>
        <taxon>Xenorhabdus</taxon>
    </lineage>
</organism>
<dbReference type="PROSITE" id="PS01156">
    <property type="entry name" value="TONB_DEPENDENT_REC_2"/>
    <property type="match status" value="1"/>
</dbReference>
<evidence type="ECO:0000313" key="16">
    <source>
        <dbReference type="Proteomes" id="UP000221101"/>
    </source>
</evidence>
<keyword evidence="7 12" id="KW-0798">TonB box</keyword>
<dbReference type="EMBL" id="NJCX01000021">
    <property type="protein sequence ID" value="PHM71140.1"/>
    <property type="molecule type" value="Genomic_DNA"/>
</dbReference>
<evidence type="ECO:0000256" key="4">
    <source>
        <dbReference type="ARBA" id="ARBA00022452"/>
    </source>
</evidence>
<keyword evidence="8 10" id="KW-0472">Membrane</keyword>
<dbReference type="PROSITE" id="PS52016">
    <property type="entry name" value="TONB_DEPENDENT_REC_3"/>
    <property type="match status" value="1"/>
</dbReference>
<gene>
    <name evidence="15" type="ORF">Xkoz_02846</name>
</gene>
<keyword evidence="15" id="KW-0675">Receptor</keyword>
<evidence type="ECO:0000256" key="8">
    <source>
        <dbReference type="ARBA" id="ARBA00023136"/>
    </source>
</evidence>
<evidence type="ECO:0000256" key="7">
    <source>
        <dbReference type="ARBA" id="ARBA00023077"/>
    </source>
</evidence>
<protein>
    <submittedName>
        <fullName evidence="15">TonB receptor-related protein</fullName>
    </submittedName>
</protein>
<dbReference type="InterPro" id="IPR012910">
    <property type="entry name" value="Plug_dom"/>
</dbReference>